<proteinExistence type="predicted"/>
<accession>A0A3L6NPA8</accession>
<dbReference type="AlphaFoldDB" id="A0A3L6NPA8"/>
<comment type="caution">
    <text evidence="1">The sequence shown here is derived from an EMBL/GenBank/DDBJ whole genome shotgun (WGS) entry which is preliminary data.</text>
</comment>
<dbReference type="EMBL" id="MRCU01000004">
    <property type="protein sequence ID" value="RKK19804.1"/>
    <property type="molecule type" value="Genomic_DNA"/>
</dbReference>
<evidence type="ECO:0000313" key="2">
    <source>
        <dbReference type="Proteomes" id="UP000270866"/>
    </source>
</evidence>
<sequence>MSPWKLQGSMQYLAQRLVLYFGRHAERLSQDR</sequence>
<gene>
    <name evidence="1" type="ORF">BFJ65_g6515</name>
</gene>
<reference evidence="1 2" key="1">
    <citation type="journal article" date="2018" name="Sci. Rep.">
        <title>Characterisation of pathogen-specific regions and novel effector candidates in Fusarium oxysporum f. sp. cepae.</title>
        <authorList>
            <person name="Armitage A.D."/>
            <person name="Taylor A."/>
            <person name="Sobczyk M.K."/>
            <person name="Baxter L."/>
            <person name="Greenfield B.P."/>
            <person name="Bates H.J."/>
            <person name="Wilson F."/>
            <person name="Jackson A.C."/>
            <person name="Ott S."/>
            <person name="Harrison R.J."/>
            <person name="Clarkson J.P."/>
        </authorList>
    </citation>
    <scope>NUCLEOTIDE SEQUENCE [LARGE SCALE GENOMIC DNA]</scope>
    <source>
        <strain evidence="1 2">FoC_Fus2</strain>
    </source>
</reference>
<organism evidence="1 2">
    <name type="scientific">Fusarium oxysporum f. sp. cepae</name>
    <dbReference type="NCBI Taxonomy" id="396571"/>
    <lineage>
        <taxon>Eukaryota</taxon>
        <taxon>Fungi</taxon>
        <taxon>Dikarya</taxon>
        <taxon>Ascomycota</taxon>
        <taxon>Pezizomycotina</taxon>
        <taxon>Sordariomycetes</taxon>
        <taxon>Hypocreomycetidae</taxon>
        <taxon>Hypocreales</taxon>
        <taxon>Nectriaceae</taxon>
        <taxon>Fusarium</taxon>
        <taxon>Fusarium oxysporum species complex</taxon>
    </lineage>
</organism>
<protein>
    <submittedName>
        <fullName evidence="1">Uncharacterized protein</fullName>
    </submittedName>
</protein>
<dbReference type="Proteomes" id="UP000270866">
    <property type="component" value="Chromosome 7"/>
</dbReference>
<evidence type="ECO:0000313" key="1">
    <source>
        <dbReference type="EMBL" id="RKK19804.1"/>
    </source>
</evidence>
<name>A0A3L6NPA8_FUSOX</name>